<evidence type="ECO:0000256" key="1">
    <source>
        <dbReference type="SAM" id="MobiDB-lite"/>
    </source>
</evidence>
<dbReference type="OrthoDB" id="566138at2759"/>
<dbReference type="PANTHER" id="PTHR42678">
    <property type="entry name" value="AMIDASE"/>
    <property type="match status" value="1"/>
</dbReference>
<keyword evidence="3" id="KW-1185">Reference proteome</keyword>
<dbReference type="AlphaFoldDB" id="A0A5M3Z5F8"/>
<sequence length="515" mass="56326">MSIKELADGLQRGEFTSVSLIEAYVARIQEVNGVVRAVSEINPDAIEIARERDEERRAGQARGILHGIPFLAKDVFLTTDRLQTTAGCKALQGTKPKFEATVIRKLREQGAILLGKSALTQWSNGRSAQTAPNGWSSFNGQCIAAYADYQDPSGSSSGSAVSVRFGLCAFGLGTETEGSITNPARKSAVIGFKPTSGLTSRHGSYTISEYQDSVGVHGRTVEDCAIALTAIAGVDPNDRFTPVDPLDGKNADRPKEGTDFSSTMGLRDLEEVPEVPLQTDKVRRNAIQQAIEVMRGLGATIVEDAKFLKWETDEQRAADEQWNFAFRVQLRENIAKFLGSFDPIPNNMQNLSDLINYTMTDPEEHGEDYGVEDWLAAEKTGQSYTMGAQTKELLDRYQSDIYLCSASGWHPGMVGGYPTVSIPIGTFPPDTPVQKRPASGLVQKAPGVPFSIVMVARRWEDQRLLDIAHVFEQAMDIQVSLHLKIEPTVEIQCAPYGSLEPYNIGTFAHTLAPYS</sequence>
<dbReference type="PANTHER" id="PTHR42678:SF34">
    <property type="entry name" value="OS04G0183300 PROTEIN"/>
    <property type="match status" value="1"/>
</dbReference>
<dbReference type="VEuPathDB" id="FungiDB:ATEG_06263"/>
<reference evidence="2 3" key="1">
    <citation type="submission" date="2020-01" db="EMBL/GenBank/DDBJ databases">
        <title>Aspergillus terreus IFO 6365 whole genome shotgun sequence.</title>
        <authorList>
            <person name="Kanamasa S."/>
            <person name="Takahashi H."/>
        </authorList>
    </citation>
    <scope>NUCLEOTIDE SEQUENCE [LARGE SCALE GENOMIC DNA]</scope>
    <source>
        <strain evidence="2 3">IFO 6365</strain>
    </source>
</reference>
<dbReference type="Proteomes" id="UP000452235">
    <property type="component" value="Unassembled WGS sequence"/>
</dbReference>
<gene>
    <name evidence="2" type="ORF">ATEIFO6365_0008001300</name>
</gene>
<protein>
    <submittedName>
        <fullName evidence="2">Amidase protein</fullName>
    </submittedName>
</protein>
<comment type="caution">
    <text evidence="2">The sequence shown here is derived from an EMBL/GenBank/DDBJ whole genome shotgun (WGS) entry which is preliminary data.</text>
</comment>
<name>A0A5M3Z5F8_ASPTE</name>
<organism evidence="2 3">
    <name type="scientific">Aspergillus terreus</name>
    <dbReference type="NCBI Taxonomy" id="33178"/>
    <lineage>
        <taxon>Eukaryota</taxon>
        <taxon>Fungi</taxon>
        <taxon>Dikarya</taxon>
        <taxon>Ascomycota</taxon>
        <taxon>Pezizomycotina</taxon>
        <taxon>Eurotiomycetes</taxon>
        <taxon>Eurotiomycetidae</taxon>
        <taxon>Eurotiales</taxon>
        <taxon>Aspergillaceae</taxon>
        <taxon>Aspergillus</taxon>
        <taxon>Aspergillus subgen. Circumdati</taxon>
    </lineage>
</organism>
<dbReference type="Gene3D" id="3.90.1300.10">
    <property type="entry name" value="Amidase signature (AS) domain"/>
    <property type="match status" value="1"/>
</dbReference>
<proteinExistence type="predicted"/>
<evidence type="ECO:0000313" key="3">
    <source>
        <dbReference type="Proteomes" id="UP000452235"/>
    </source>
</evidence>
<dbReference type="Pfam" id="PF01425">
    <property type="entry name" value="Amidase"/>
    <property type="match status" value="1"/>
</dbReference>
<dbReference type="SUPFAM" id="SSF75304">
    <property type="entry name" value="Amidase signature (AS) enzymes"/>
    <property type="match status" value="1"/>
</dbReference>
<accession>A0A5M3Z5F8</accession>
<feature type="region of interest" description="Disordered" evidence="1">
    <location>
        <begin position="239"/>
        <end position="262"/>
    </location>
</feature>
<dbReference type="InterPro" id="IPR036928">
    <property type="entry name" value="AS_sf"/>
</dbReference>
<dbReference type="InterPro" id="IPR023631">
    <property type="entry name" value="Amidase_dom"/>
</dbReference>
<evidence type="ECO:0000313" key="2">
    <source>
        <dbReference type="EMBL" id="GFF18072.1"/>
    </source>
</evidence>
<dbReference type="EMBL" id="BLJY01000008">
    <property type="protein sequence ID" value="GFF18072.1"/>
    <property type="molecule type" value="Genomic_DNA"/>
</dbReference>
<feature type="compositionally biased region" description="Basic and acidic residues" evidence="1">
    <location>
        <begin position="246"/>
        <end position="258"/>
    </location>
</feature>